<dbReference type="Gene3D" id="3.40.50.720">
    <property type="entry name" value="NAD(P)-binding Rossmann-like Domain"/>
    <property type="match status" value="1"/>
</dbReference>
<name>A0A316VR07_9BASI</name>
<gene>
    <name evidence="3" type="ORF">IE81DRAFT_326307</name>
</gene>
<evidence type="ECO:0000313" key="4">
    <source>
        <dbReference type="Proteomes" id="UP000245783"/>
    </source>
</evidence>
<dbReference type="Proteomes" id="UP000245783">
    <property type="component" value="Unassembled WGS sequence"/>
</dbReference>
<dbReference type="PANTHER" id="PTHR24320:SF152">
    <property type="entry name" value="SHORT-CHAIN DEHYDROGENASE_REDUCTASE FAMILY PROTEIN"/>
    <property type="match status" value="1"/>
</dbReference>
<evidence type="ECO:0000256" key="2">
    <source>
        <dbReference type="ARBA" id="ARBA00023002"/>
    </source>
</evidence>
<dbReference type="AlphaFoldDB" id="A0A316VR07"/>
<dbReference type="SUPFAM" id="SSF51735">
    <property type="entry name" value="NAD(P)-binding Rossmann-fold domains"/>
    <property type="match status" value="1"/>
</dbReference>
<dbReference type="InParanoid" id="A0A316VR07"/>
<evidence type="ECO:0008006" key="5">
    <source>
        <dbReference type="Google" id="ProtNLM"/>
    </source>
</evidence>
<evidence type="ECO:0000256" key="1">
    <source>
        <dbReference type="ARBA" id="ARBA00006484"/>
    </source>
</evidence>
<keyword evidence="2" id="KW-0560">Oxidoreductase</keyword>
<dbReference type="GeneID" id="37036655"/>
<dbReference type="InterPro" id="IPR036291">
    <property type="entry name" value="NAD(P)-bd_dom_sf"/>
</dbReference>
<reference evidence="3 4" key="1">
    <citation type="journal article" date="2018" name="Mol. Biol. Evol.">
        <title>Broad Genomic Sampling Reveals a Smut Pathogenic Ancestry of the Fungal Clade Ustilaginomycotina.</title>
        <authorList>
            <person name="Kijpornyongpan T."/>
            <person name="Mondo S.J."/>
            <person name="Barry K."/>
            <person name="Sandor L."/>
            <person name="Lee J."/>
            <person name="Lipzen A."/>
            <person name="Pangilinan J."/>
            <person name="LaButti K."/>
            <person name="Hainaut M."/>
            <person name="Henrissat B."/>
            <person name="Grigoriev I.V."/>
            <person name="Spatafora J.W."/>
            <person name="Aime M.C."/>
        </authorList>
    </citation>
    <scope>NUCLEOTIDE SEQUENCE [LARGE SCALE GENOMIC DNA]</scope>
    <source>
        <strain evidence="3 4">MCA 4658</strain>
    </source>
</reference>
<dbReference type="OrthoDB" id="9876299at2759"/>
<keyword evidence="4" id="KW-1185">Reference proteome</keyword>
<comment type="similarity">
    <text evidence="1">Belongs to the short-chain dehydrogenases/reductases (SDR) family.</text>
</comment>
<dbReference type="STRING" id="1522189.A0A316VR07"/>
<sequence>MARHTLIVATGGHSGLGFQTLHQLLQRAPASLPPPYHLILFGRASSASSTGVDRLSSLCSADTASKLEYRSLDLDDLAATKSAGAFLADEVKAKHWSISTFFFNAAIWPAKRESVKSHDDEGEREVDKCLAVNHIAHLLFLQPLLPLLLERAYIPDDRAPRIVFTNSSLHRRADPSTLESLFDLTKSGPEGWTGRACYSASKFIQILGARKLAEQLEEQLTLKGGDAVAPELVIVQPGFVPSTGLARSSPLSTRLFMKAFSYLPLSFIESEMGAGETLLKALSAPLSSLQATHTPDARTADQLSQLNEQGSPIRWTPKDARVQGAMIVRGGGLDLPDPRTENEALQQTWWPL</sequence>
<dbReference type="GO" id="GO:0016491">
    <property type="term" value="F:oxidoreductase activity"/>
    <property type="evidence" value="ECO:0007669"/>
    <property type="project" value="UniProtKB-KW"/>
</dbReference>
<dbReference type="RefSeq" id="XP_025366814.1">
    <property type="nucleotide sequence ID" value="XM_025514785.1"/>
</dbReference>
<accession>A0A316VR07</accession>
<protein>
    <recommendedName>
        <fullName evidence="5">NAD(P)-binding protein</fullName>
    </recommendedName>
</protein>
<dbReference type="EMBL" id="KZ819452">
    <property type="protein sequence ID" value="PWN39654.1"/>
    <property type="molecule type" value="Genomic_DNA"/>
</dbReference>
<evidence type="ECO:0000313" key="3">
    <source>
        <dbReference type="EMBL" id="PWN39654.1"/>
    </source>
</evidence>
<proteinExistence type="inferred from homology"/>
<dbReference type="PANTHER" id="PTHR24320">
    <property type="entry name" value="RETINOL DEHYDROGENASE"/>
    <property type="match status" value="1"/>
</dbReference>
<organism evidence="3 4">
    <name type="scientific">Ceraceosorus guamensis</name>
    <dbReference type="NCBI Taxonomy" id="1522189"/>
    <lineage>
        <taxon>Eukaryota</taxon>
        <taxon>Fungi</taxon>
        <taxon>Dikarya</taxon>
        <taxon>Basidiomycota</taxon>
        <taxon>Ustilaginomycotina</taxon>
        <taxon>Exobasidiomycetes</taxon>
        <taxon>Ceraceosorales</taxon>
        <taxon>Ceraceosoraceae</taxon>
        <taxon>Ceraceosorus</taxon>
    </lineage>
</organism>